<dbReference type="Pfam" id="PF00266">
    <property type="entry name" value="Aminotran_5"/>
    <property type="match status" value="1"/>
</dbReference>
<dbReference type="GO" id="GO:0005960">
    <property type="term" value="C:glycine cleavage complex"/>
    <property type="evidence" value="ECO:0007669"/>
    <property type="project" value="TreeGrafter"/>
</dbReference>
<dbReference type="AlphaFoldDB" id="A0A7U4DQ64"/>
<evidence type="ECO:0000256" key="1">
    <source>
        <dbReference type="ARBA" id="ARBA00003788"/>
    </source>
</evidence>
<dbReference type="InterPro" id="IPR015422">
    <property type="entry name" value="PyrdxlP-dep_Trfase_small"/>
</dbReference>
<dbReference type="Gene3D" id="6.20.440.10">
    <property type="match status" value="1"/>
</dbReference>
<feature type="domain" description="Glycine dehydrogenase C-terminal" evidence="7">
    <location>
        <begin position="360"/>
        <end position="461"/>
    </location>
</feature>
<comment type="function">
    <text evidence="1">The glycine cleavage system catalyzes the degradation of glycine. The P protein binds the alpha-amino group of glycine through its pyridoxal phosphate cofactor; CO(2) is released and the remaining methylamine moiety is then transferred to the lipoamide cofactor of the H protein.</text>
</comment>
<name>A0A7U4DQ64_DESPD</name>
<evidence type="ECO:0000256" key="5">
    <source>
        <dbReference type="ARBA" id="ARBA00049026"/>
    </source>
</evidence>
<keyword evidence="9" id="KW-1185">Reference proteome</keyword>
<proteinExistence type="predicted"/>
<dbReference type="GO" id="GO:0016594">
    <property type="term" value="F:glycine binding"/>
    <property type="evidence" value="ECO:0007669"/>
    <property type="project" value="TreeGrafter"/>
</dbReference>
<dbReference type="GO" id="GO:0005829">
    <property type="term" value="C:cytosol"/>
    <property type="evidence" value="ECO:0007669"/>
    <property type="project" value="TreeGrafter"/>
</dbReference>
<dbReference type="InterPro" id="IPR000192">
    <property type="entry name" value="Aminotrans_V_dom"/>
</dbReference>
<evidence type="ECO:0000259" key="7">
    <source>
        <dbReference type="Pfam" id="PF21478"/>
    </source>
</evidence>
<dbReference type="GO" id="GO:0030170">
    <property type="term" value="F:pyridoxal phosphate binding"/>
    <property type="evidence" value="ECO:0007669"/>
    <property type="project" value="TreeGrafter"/>
</dbReference>
<organism evidence="8 9">
    <name type="scientific">Desulfobulbus propionicus (strain ATCC 33891 / DSM 2032 / VKM B-1956 / 1pr3)</name>
    <dbReference type="NCBI Taxonomy" id="577650"/>
    <lineage>
        <taxon>Bacteria</taxon>
        <taxon>Pseudomonadati</taxon>
        <taxon>Thermodesulfobacteriota</taxon>
        <taxon>Desulfobulbia</taxon>
        <taxon>Desulfobulbales</taxon>
        <taxon>Desulfobulbaceae</taxon>
        <taxon>Desulfobulbus</taxon>
    </lineage>
</organism>
<dbReference type="Gene3D" id="3.40.640.10">
    <property type="entry name" value="Type I PLP-dependent aspartate aminotransferase-like (Major domain)"/>
    <property type="match status" value="1"/>
</dbReference>
<dbReference type="EC" id="1.4.4.2" evidence="2"/>
<comment type="catalytic activity">
    <reaction evidence="5">
        <text>N(6)-[(R)-lipoyl]-L-lysyl-[glycine-cleavage complex H protein] + glycine + H(+) = N(6)-[(R)-S(8)-aminomethyldihydrolipoyl]-L-lysyl-[glycine-cleavage complex H protein] + CO2</text>
        <dbReference type="Rhea" id="RHEA:24304"/>
        <dbReference type="Rhea" id="RHEA-COMP:10494"/>
        <dbReference type="Rhea" id="RHEA-COMP:10495"/>
        <dbReference type="ChEBI" id="CHEBI:15378"/>
        <dbReference type="ChEBI" id="CHEBI:16526"/>
        <dbReference type="ChEBI" id="CHEBI:57305"/>
        <dbReference type="ChEBI" id="CHEBI:83099"/>
        <dbReference type="ChEBI" id="CHEBI:83143"/>
        <dbReference type="EC" id="1.4.4.2"/>
    </reaction>
</comment>
<dbReference type="GO" id="GO:0019464">
    <property type="term" value="P:glycine decarboxylation via glycine cleavage system"/>
    <property type="evidence" value="ECO:0007669"/>
    <property type="project" value="TreeGrafter"/>
</dbReference>
<feature type="domain" description="Aminotransferase class V" evidence="6">
    <location>
        <begin position="158"/>
        <end position="288"/>
    </location>
</feature>
<dbReference type="FunFam" id="3.40.640.10:FF:000224">
    <property type="entry name" value="Probable glycine dehydrogenase (decarboxylating) subunit 2"/>
    <property type="match status" value="1"/>
</dbReference>
<sequence length="495" mass="54003">MSTIEKTGESLGTGGLILNEPLLWHKGKKGRIGMSIPESDVPAAAIDEALLGAPVDFPDLSEVDVVRHYTRLSQWNFGVDTGMYPLGSCTMKYNPKTNERQAATPAIASAHPMLADELCQGTLRLLHELQQFLAIITGLDAVSLQPAAGAHGELTGMLIFHAYHRSRGGQRHKILIPDTAHGTNPASAALCGYKAVPVKSDDQGMLDPALVASLMDEDTAGIMLTNPNTLGLFEERIREIAEIVHAKGGLVYGDGANMNAVLGVIDAGRCGIDVLHLNLHKTFSTPHGGGGPGAGPVCVTRELEPFLPVPRVVKEGEHYRLDSDRPLSVGRVHAFHGNYGVLVRAYSYILTMGEAGLKRASQLAVLNANYIKEQLKDVLHLPYDRPCMHECVFSDRNQQERKITTLDMAKRLIDYGYHPPTIYFPLVVHGALMIEPTETECKDDIDQFIATLRTIVREAAEQPDLLRQAPQRTKVRRLDEVQAARCPCLVGPSDN</sequence>
<dbReference type="InterPro" id="IPR020581">
    <property type="entry name" value="GDC_P"/>
</dbReference>
<dbReference type="EMBL" id="CP002364">
    <property type="protein sequence ID" value="ADW18866.1"/>
    <property type="molecule type" value="Genomic_DNA"/>
</dbReference>
<dbReference type="GO" id="GO:0004375">
    <property type="term" value="F:glycine dehydrogenase (decarboxylating) activity"/>
    <property type="evidence" value="ECO:0007669"/>
    <property type="project" value="UniProtKB-EC"/>
</dbReference>
<evidence type="ECO:0000313" key="9">
    <source>
        <dbReference type="Proteomes" id="UP000006365"/>
    </source>
</evidence>
<evidence type="ECO:0000256" key="4">
    <source>
        <dbReference type="ARBA" id="ARBA00023002"/>
    </source>
</evidence>
<dbReference type="SUPFAM" id="SSF53383">
    <property type="entry name" value="PLP-dependent transferases"/>
    <property type="match status" value="1"/>
</dbReference>
<protein>
    <recommendedName>
        <fullName evidence="2">glycine dehydrogenase (aminomethyl-transferring)</fullName>
        <ecNumber evidence="2">1.4.4.2</ecNumber>
    </recommendedName>
</protein>
<dbReference type="NCBIfam" id="NF003346">
    <property type="entry name" value="PRK04366.1"/>
    <property type="match status" value="1"/>
</dbReference>
<keyword evidence="3" id="KW-0663">Pyridoxal phosphate</keyword>
<dbReference type="PANTHER" id="PTHR11773:SF1">
    <property type="entry name" value="GLYCINE DEHYDROGENASE (DECARBOXYLATING), MITOCHONDRIAL"/>
    <property type="match status" value="1"/>
</dbReference>
<reference evidence="8 9" key="1">
    <citation type="journal article" date="2011" name="Stand. Genomic Sci.">
        <title>Complete genome sequence of Desulfobulbus propionicus type strain (1pr3).</title>
        <authorList>
            <person name="Pagani I."/>
            <person name="Lapidus A."/>
            <person name="Nolan M."/>
            <person name="Lucas S."/>
            <person name="Hammon N."/>
            <person name="Deshpande S."/>
            <person name="Cheng J.F."/>
            <person name="Chertkov O."/>
            <person name="Davenport K."/>
            <person name="Tapia R."/>
            <person name="Han C."/>
            <person name="Goodwin L."/>
            <person name="Pitluck S."/>
            <person name="Liolios K."/>
            <person name="Mavromatis K."/>
            <person name="Ivanova N."/>
            <person name="Mikhailova N."/>
            <person name="Pati A."/>
            <person name="Chen A."/>
            <person name="Palaniappan K."/>
            <person name="Land M."/>
            <person name="Hauser L."/>
            <person name="Chang Y.J."/>
            <person name="Jeffries C.D."/>
            <person name="Detter J.C."/>
            <person name="Brambilla E."/>
            <person name="Kannan K.P."/>
            <person name="Djao O.D."/>
            <person name="Rohde M."/>
            <person name="Pukall R."/>
            <person name="Spring S."/>
            <person name="Goker M."/>
            <person name="Sikorski J."/>
            <person name="Woyke T."/>
            <person name="Bristow J."/>
            <person name="Eisen J.A."/>
            <person name="Markowitz V."/>
            <person name="Hugenholtz P."/>
            <person name="Kyrpides N.C."/>
            <person name="Klenk H.P."/>
        </authorList>
    </citation>
    <scope>NUCLEOTIDE SEQUENCE [LARGE SCALE GENOMIC DNA]</scope>
    <source>
        <strain evidence="9">ATCC 33891 / DSM 2032 / 1pr3</strain>
    </source>
</reference>
<dbReference type="PANTHER" id="PTHR11773">
    <property type="entry name" value="GLYCINE DEHYDROGENASE, DECARBOXYLATING"/>
    <property type="match status" value="1"/>
</dbReference>
<evidence type="ECO:0000259" key="6">
    <source>
        <dbReference type="Pfam" id="PF00266"/>
    </source>
</evidence>
<dbReference type="Proteomes" id="UP000006365">
    <property type="component" value="Chromosome"/>
</dbReference>
<dbReference type="RefSeq" id="WP_015725392.1">
    <property type="nucleotide sequence ID" value="NC_014972.1"/>
</dbReference>
<dbReference type="KEGG" id="dpr:Despr_2731"/>
<evidence type="ECO:0000256" key="3">
    <source>
        <dbReference type="ARBA" id="ARBA00022898"/>
    </source>
</evidence>
<dbReference type="Pfam" id="PF21478">
    <property type="entry name" value="GcvP2_C"/>
    <property type="match status" value="1"/>
</dbReference>
<dbReference type="InterPro" id="IPR015424">
    <property type="entry name" value="PyrdxlP-dep_Trfase"/>
</dbReference>
<accession>A0A7U4DQ64</accession>
<evidence type="ECO:0000256" key="2">
    <source>
        <dbReference type="ARBA" id="ARBA00012134"/>
    </source>
</evidence>
<keyword evidence="4 8" id="KW-0560">Oxidoreductase</keyword>
<dbReference type="Gene3D" id="3.90.1150.10">
    <property type="entry name" value="Aspartate Aminotransferase, domain 1"/>
    <property type="match status" value="1"/>
</dbReference>
<dbReference type="FunFam" id="3.90.1150.10:FF:000014">
    <property type="entry name" value="Probable glycine dehydrogenase (decarboxylating) subunit 2"/>
    <property type="match status" value="1"/>
</dbReference>
<evidence type="ECO:0000313" key="8">
    <source>
        <dbReference type="EMBL" id="ADW18866.1"/>
    </source>
</evidence>
<dbReference type="InterPro" id="IPR049316">
    <property type="entry name" value="GDC-P_C"/>
</dbReference>
<gene>
    <name evidence="8" type="ordered locus">Despr_2731</name>
</gene>
<dbReference type="InterPro" id="IPR015421">
    <property type="entry name" value="PyrdxlP-dep_Trfase_major"/>
</dbReference>